<dbReference type="AlphaFoldDB" id="A0A7S4GGY8"/>
<gene>
    <name evidence="1" type="ORF">EGYM00163_LOCUS48057</name>
</gene>
<name>A0A7S4GGY8_9EUGL</name>
<sequence>MLLSLQLTASMRTSIQRSGELHKECRMVHQCYPDKCFNIGHGCVCTKCNSKYPFSMPQEIEEMNDSGGRLLYRRYEAEDACVVPHNRRLLVRLRCHNNVQRITPWGWELFFAKYLTNLGKS</sequence>
<organism evidence="1">
    <name type="scientific">Eutreptiella gymnastica</name>
    <dbReference type="NCBI Taxonomy" id="73025"/>
    <lineage>
        <taxon>Eukaryota</taxon>
        <taxon>Discoba</taxon>
        <taxon>Euglenozoa</taxon>
        <taxon>Euglenida</taxon>
        <taxon>Spirocuta</taxon>
        <taxon>Euglenophyceae</taxon>
        <taxon>Eutreptiales</taxon>
        <taxon>Eutreptiaceae</taxon>
        <taxon>Eutreptiella</taxon>
    </lineage>
</organism>
<reference evidence="1" key="1">
    <citation type="submission" date="2021-01" db="EMBL/GenBank/DDBJ databases">
        <authorList>
            <person name="Corre E."/>
            <person name="Pelletier E."/>
            <person name="Niang G."/>
            <person name="Scheremetjew M."/>
            <person name="Finn R."/>
            <person name="Kale V."/>
            <person name="Holt S."/>
            <person name="Cochrane G."/>
            <person name="Meng A."/>
            <person name="Brown T."/>
            <person name="Cohen L."/>
        </authorList>
    </citation>
    <scope>NUCLEOTIDE SEQUENCE</scope>
    <source>
        <strain evidence="1">CCMP1594</strain>
    </source>
</reference>
<evidence type="ECO:0000313" key="1">
    <source>
        <dbReference type="EMBL" id="CAE0836693.1"/>
    </source>
</evidence>
<protein>
    <submittedName>
        <fullName evidence="1">Uncharacterized protein</fullName>
    </submittedName>
</protein>
<proteinExistence type="predicted"/>
<dbReference type="EMBL" id="HBJA01139625">
    <property type="protein sequence ID" value="CAE0836693.1"/>
    <property type="molecule type" value="Transcribed_RNA"/>
</dbReference>
<accession>A0A7S4GGY8</accession>